<dbReference type="EMBL" id="AKCV02000006">
    <property type="protein sequence ID" value="TMS59550.1"/>
    <property type="molecule type" value="Genomic_DNA"/>
</dbReference>
<evidence type="ECO:0000313" key="2">
    <source>
        <dbReference type="Proteomes" id="UP000004277"/>
    </source>
</evidence>
<name>A0ACD3ST91_9BURK</name>
<keyword evidence="1" id="KW-0547">Nucleotide-binding</keyword>
<protein>
    <submittedName>
        <fullName evidence="1">ATP-binding protein</fullName>
    </submittedName>
</protein>
<organism evidence="1 2">
    <name type="scientific">Imbroritus primus</name>
    <dbReference type="NCBI Taxonomy" id="3058603"/>
    <lineage>
        <taxon>Bacteria</taxon>
        <taxon>Pseudomonadati</taxon>
        <taxon>Pseudomonadota</taxon>
        <taxon>Betaproteobacteria</taxon>
        <taxon>Burkholderiales</taxon>
        <taxon>Burkholderiaceae</taxon>
        <taxon>Imbroritus</taxon>
    </lineage>
</organism>
<sequence length="201" mass="21947">MTSARSTVLSPAKRHAGHVTTVAILGAESTGKSDLSVALAEHYRLRGITATVVPEYLRTFVDRKGDVPVEPEQRHIARMQRAAELCARRAVARQGGGLVLCDTTPLMTAIYSRFCFHTCDAETARLAALHDYALTLITLPDIPWVADGLQRASEDVRDAIHRRVLAACRAHGVDYVRIGGSPAERLAQATLQIDRVLRLEG</sequence>
<keyword evidence="2" id="KW-1185">Reference proteome</keyword>
<dbReference type="Proteomes" id="UP000004277">
    <property type="component" value="Unassembled WGS sequence"/>
</dbReference>
<keyword evidence="1" id="KW-0067">ATP-binding</keyword>
<comment type="caution">
    <text evidence="1">The sequence shown here is derived from an EMBL/GenBank/DDBJ whole genome shotgun (WGS) entry which is preliminary data.</text>
</comment>
<gene>
    <name evidence="1" type="ORF">MW7_001415</name>
</gene>
<reference evidence="1" key="1">
    <citation type="submission" date="2019-05" db="EMBL/GenBank/DDBJ databases">
        <title>Revised genome assembly of Burkholderiaceae (previously Ralstonia) sp. PBA.</title>
        <authorList>
            <person name="Gan H.M."/>
        </authorList>
    </citation>
    <scope>NUCLEOTIDE SEQUENCE</scope>
    <source>
        <strain evidence="1">PBA</strain>
    </source>
</reference>
<proteinExistence type="predicted"/>
<evidence type="ECO:0000313" key="1">
    <source>
        <dbReference type="EMBL" id="TMS59550.1"/>
    </source>
</evidence>
<accession>A0ACD3ST91</accession>